<dbReference type="AlphaFoldDB" id="A0A7W9S122"/>
<feature type="signal peptide" evidence="2">
    <location>
        <begin position="1"/>
        <end position="21"/>
    </location>
</feature>
<reference evidence="3 4" key="1">
    <citation type="submission" date="2020-08" db="EMBL/GenBank/DDBJ databases">
        <title>Genomic Encyclopedia of Type Strains, Phase IV (KMG-IV): sequencing the most valuable type-strain genomes for metagenomic binning, comparative biology and taxonomic classification.</title>
        <authorList>
            <person name="Goeker M."/>
        </authorList>
    </citation>
    <scope>NUCLEOTIDE SEQUENCE [LARGE SCALE GENOMIC DNA]</scope>
    <source>
        <strain evidence="3 4">DSM 11099</strain>
    </source>
</reference>
<organism evidence="3 4">
    <name type="scientific">Aquamicrobium lusatiense</name>
    <dbReference type="NCBI Taxonomy" id="89772"/>
    <lineage>
        <taxon>Bacteria</taxon>
        <taxon>Pseudomonadati</taxon>
        <taxon>Pseudomonadota</taxon>
        <taxon>Alphaproteobacteria</taxon>
        <taxon>Hyphomicrobiales</taxon>
        <taxon>Phyllobacteriaceae</taxon>
        <taxon>Aquamicrobium</taxon>
    </lineage>
</organism>
<evidence type="ECO:0000256" key="2">
    <source>
        <dbReference type="SAM" id="SignalP"/>
    </source>
</evidence>
<keyword evidence="4" id="KW-1185">Reference proteome</keyword>
<dbReference type="Proteomes" id="UP000533306">
    <property type="component" value="Unassembled WGS sequence"/>
</dbReference>
<feature type="region of interest" description="Disordered" evidence="1">
    <location>
        <begin position="24"/>
        <end position="49"/>
    </location>
</feature>
<evidence type="ECO:0000256" key="1">
    <source>
        <dbReference type="SAM" id="MobiDB-lite"/>
    </source>
</evidence>
<accession>A0A7W9S122</accession>
<evidence type="ECO:0000313" key="4">
    <source>
        <dbReference type="Proteomes" id="UP000533306"/>
    </source>
</evidence>
<name>A0A7W9S122_9HYPH</name>
<comment type="caution">
    <text evidence="3">The sequence shown here is derived from an EMBL/GenBank/DDBJ whole genome shotgun (WGS) entry which is preliminary data.</text>
</comment>
<proteinExistence type="predicted"/>
<dbReference type="RefSeq" id="WP_183827470.1">
    <property type="nucleotide sequence ID" value="NZ_JACHEU010000001.1"/>
</dbReference>
<sequence length="98" mass="10752">MKRLAAITMSVLVALAPVVGAAEAQSKVPSKKTEQQVRKQQWKKGARYTGRGVVVSNHKQYKLKAPPKNHRWVRDGNNFILVSTVTGLIASMASAPRN</sequence>
<feature type="chain" id="PRO_5030728997" evidence="2">
    <location>
        <begin position="22"/>
        <end position="98"/>
    </location>
</feature>
<dbReference type="InterPro" id="IPR024572">
    <property type="entry name" value="RcnB"/>
</dbReference>
<dbReference type="EMBL" id="JACHEU010000001">
    <property type="protein sequence ID" value="MBB6011915.1"/>
    <property type="molecule type" value="Genomic_DNA"/>
</dbReference>
<dbReference type="Pfam" id="PF11776">
    <property type="entry name" value="RcnB"/>
    <property type="match status" value="1"/>
</dbReference>
<evidence type="ECO:0000313" key="3">
    <source>
        <dbReference type="EMBL" id="MBB6011915.1"/>
    </source>
</evidence>
<dbReference type="Gene3D" id="3.10.450.160">
    <property type="entry name" value="inner membrane protein cigr"/>
    <property type="match status" value="1"/>
</dbReference>
<protein>
    <submittedName>
        <fullName evidence="3">Ni/Co efflux regulator RcnB</fullName>
    </submittedName>
</protein>
<keyword evidence="2" id="KW-0732">Signal</keyword>
<gene>
    <name evidence="3" type="ORF">HNR59_001260</name>
</gene>